<dbReference type="Proteomes" id="UP000466523">
    <property type="component" value="Unassembled WGS sequence"/>
</dbReference>
<dbReference type="SUPFAM" id="SSF56801">
    <property type="entry name" value="Acetyl-CoA synthetase-like"/>
    <property type="match status" value="1"/>
</dbReference>
<protein>
    <submittedName>
        <fullName evidence="5">AMP-binding protein</fullName>
    </submittedName>
</protein>
<dbReference type="PANTHER" id="PTHR43201:SF5">
    <property type="entry name" value="MEDIUM-CHAIN ACYL-COA LIGASE ACSF2, MITOCHONDRIAL"/>
    <property type="match status" value="1"/>
</dbReference>
<keyword evidence="2" id="KW-0436">Ligase</keyword>
<evidence type="ECO:0000256" key="2">
    <source>
        <dbReference type="ARBA" id="ARBA00022598"/>
    </source>
</evidence>
<feature type="domain" description="AMP-binding enzyme C-terminal" evidence="4">
    <location>
        <begin position="442"/>
        <end position="517"/>
    </location>
</feature>
<dbReference type="Gene3D" id="3.30.300.30">
    <property type="match status" value="1"/>
</dbReference>
<evidence type="ECO:0000259" key="4">
    <source>
        <dbReference type="Pfam" id="PF13193"/>
    </source>
</evidence>
<dbReference type="Pfam" id="PF00501">
    <property type="entry name" value="AMP-binding"/>
    <property type="match status" value="1"/>
</dbReference>
<comment type="caution">
    <text evidence="5">The sequence shown here is derived from an EMBL/GenBank/DDBJ whole genome shotgun (WGS) entry which is preliminary data.</text>
</comment>
<gene>
    <name evidence="5" type="ORF">GWR20_13190</name>
</gene>
<organism evidence="5 6">
    <name type="scientific">Mycolicibacter kumamotonensis</name>
    <dbReference type="NCBI Taxonomy" id="354243"/>
    <lineage>
        <taxon>Bacteria</taxon>
        <taxon>Bacillati</taxon>
        <taxon>Actinomycetota</taxon>
        <taxon>Actinomycetes</taxon>
        <taxon>Mycobacteriales</taxon>
        <taxon>Mycobacteriaceae</taxon>
        <taxon>Mycolicibacter</taxon>
    </lineage>
</organism>
<comment type="similarity">
    <text evidence="1">Belongs to the ATP-dependent AMP-binding enzyme family.</text>
</comment>
<dbReference type="InterPro" id="IPR000873">
    <property type="entry name" value="AMP-dep_synth/lig_dom"/>
</dbReference>
<dbReference type="GO" id="GO:0031956">
    <property type="term" value="F:medium-chain fatty acid-CoA ligase activity"/>
    <property type="evidence" value="ECO:0007669"/>
    <property type="project" value="TreeGrafter"/>
</dbReference>
<dbReference type="GO" id="GO:0006631">
    <property type="term" value="P:fatty acid metabolic process"/>
    <property type="evidence" value="ECO:0007669"/>
    <property type="project" value="TreeGrafter"/>
</dbReference>
<dbReference type="InterPro" id="IPR025110">
    <property type="entry name" value="AMP-bd_C"/>
</dbReference>
<evidence type="ECO:0000256" key="1">
    <source>
        <dbReference type="ARBA" id="ARBA00006432"/>
    </source>
</evidence>
<accession>A0A7K3LCL8</accession>
<dbReference type="Gene3D" id="3.40.50.12780">
    <property type="entry name" value="N-terminal domain of ligase-like"/>
    <property type="match status" value="1"/>
</dbReference>
<evidence type="ECO:0000313" key="6">
    <source>
        <dbReference type="Proteomes" id="UP000466523"/>
    </source>
</evidence>
<sequence length="544" mass="58617">MRYDEHLVSIPNAVRVSARRFGDRDAVIDATNRLTFRQLEEAMLACVRAMMALGVAPGDRVALWAPNSARWVLAALGIQGAGGVLVPVNTRFKGDEAAYVLRKSGATALVVVTDFLDADYIGMLQAADPDLPVLRPGRIVVASGDAAEGQLSWDAFLAAGQRVSPEAAITAIDALSADDLSDIMFTSGTTGHPKGVMLTHGQSLRAHGWLAQVMDFRAGDRYLIIPPFFHTFGYKAGWMACIVHGVTALPLAVFSVDEVLDIIERERISILLGPPALFQGILDAPERGEHDLSSIRVTMASAASVSPELVLRMREELGARITHTAYGLTEATSLVTTTYPLIDSIEAITTTVGRPAWGVEVRIVDDSGRDVGAGVPGELLCRGYNVMRGYWEDPQQTAAAISADGWLHTGDIAVRDEEGYIRITDRKKDVIIVGGFNVYPAEVERILGQHPDVDCIAVVGAPDRRLGEVAVAFVVPRPGSALSADGFRAWAATRIANFKCPRRVFLVPELPRNASMKVLKNDLRRRALSAGTCPADGVQRPAPR</sequence>
<dbReference type="PROSITE" id="PS00455">
    <property type="entry name" value="AMP_BINDING"/>
    <property type="match status" value="1"/>
</dbReference>
<feature type="domain" description="AMP-dependent synthetase/ligase" evidence="3">
    <location>
        <begin position="16"/>
        <end position="391"/>
    </location>
</feature>
<dbReference type="EMBL" id="JAACYR010000041">
    <property type="protein sequence ID" value="NDJ90097.1"/>
    <property type="molecule type" value="Genomic_DNA"/>
</dbReference>
<dbReference type="Pfam" id="PF13193">
    <property type="entry name" value="AMP-binding_C"/>
    <property type="match status" value="1"/>
</dbReference>
<dbReference type="AlphaFoldDB" id="A0A7K3LCL8"/>
<dbReference type="PANTHER" id="PTHR43201">
    <property type="entry name" value="ACYL-COA SYNTHETASE"/>
    <property type="match status" value="1"/>
</dbReference>
<evidence type="ECO:0000313" key="5">
    <source>
        <dbReference type="EMBL" id="NDJ90097.1"/>
    </source>
</evidence>
<dbReference type="InterPro" id="IPR020845">
    <property type="entry name" value="AMP-binding_CS"/>
</dbReference>
<reference evidence="5 6" key="1">
    <citation type="submission" date="2020-01" db="EMBL/GenBank/DDBJ databases">
        <authorList>
            <person name="Sanchez-Estrada R."/>
            <person name="Gonzalez-Y-Merchand J.A."/>
            <person name="Rivera-Gutierrez S."/>
        </authorList>
    </citation>
    <scope>NUCLEOTIDE SEQUENCE [LARGE SCALE GENOMIC DNA]</scope>
    <source>
        <strain evidence="5 6">CST 7247</strain>
    </source>
</reference>
<dbReference type="InterPro" id="IPR045851">
    <property type="entry name" value="AMP-bd_C_sf"/>
</dbReference>
<dbReference type="InterPro" id="IPR042099">
    <property type="entry name" value="ANL_N_sf"/>
</dbReference>
<evidence type="ECO:0000259" key="3">
    <source>
        <dbReference type="Pfam" id="PF00501"/>
    </source>
</evidence>
<proteinExistence type="inferred from homology"/>
<name>A0A7K3LCL8_9MYCO</name>